<dbReference type="NCBIfam" id="NF041492">
    <property type="entry name" value="MobF"/>
    <property type="match status" value="1"/>
</dbReference>
<evidence type="ECO:0000313" key="3">
    <source>
        <dbReference type="EMBL" id="MBB5316659.1"/>
    </source>
</evidence>
<dbReference type="SUPFAM" id="SSF55464">
    <property type="entry name" value="Origin of replication-binding domain, RBD-like"/>
    <property type="match status" value="1"/>
</dbReference>
<dbReference type="InterPro" id="IPR027417">
    <property type="entry name" value="P-loop_NTPase"/>
</dbReference>
<reference evidence="3" key="1">
    <citation type="submission" date="2020-08" db="EMBL/GenBank/DDBJ databases">
        <title>Genomic Encyclopedia of Type Strains, Phase IV (KMG-V): Genome sequencing to study the core and pangenomes of soil and plant-associated prokaryotes.</title>
        <authorList>
            <person name="Whitman W."/>
        </authorList>
    </citation>
    <scope>NUCLEOTIDE SEQUENCE [LARGE SCALE GENOMIC DNA]</scope>
    <source>
        <strain evidence="3">M8UP27</strain>
    </source>
</reference>
<protein>
    <submittedName>
        <fullName evidence="3">Conjugative relaxase-like TrwC/TraI family protein</fullName>
    </submittedName>
</protein>
<dbReference type="Proteomes" id="UP000568106">
    <property type="component" value="Unassembled WGS sequence"/>
</dbReference>
<dbReference type="Pfam" id="PF08751">
    <property type="entry name" value="TrwC"/>
    <property type="match status" value="1"/>
</dbReference>
<keyword evidence="4" id="KW-1185">Reference proteome</keyword>
<evidence type="ECO:0000256" key="1">
    <source>
        <dbReference type="SAM" id="MobiDB-lite"/>
    </source>
</evidence>
<accession>A0A7W8IG93</accession>
<feature type="region of interest" description="Disordered" evidence="1">
    <location>
        <begin position="888"/>
        <end position="924"/>
    </location>
</feature>
<dbReference type="NCBIfam" id="TIGR02686">
    <property type="entry name" value="relax_trwC"/>
    <property type="match status" value="1"/>
</dbReference>
<dbReference type="AlphaFoldDB" id="A0A7W8IG93"/>
<evidence type="ECO:0000259" key="2">
    <source>
        <dbReference type="Pfam" id="PF08751"/>
    </source>
</evidence>
<feature type="compositionally biased region" description="Basic and acidic residues" evidence="1">
    <location>
        <begin position="888"/>
        <end position="903"/>
    </location>
</feature>
<dbReference type="CDD" id="cd18809">
    <property type="entry name" value="SF1_C_RecD"/>
    <property type="match status" value="1"/>
</dbReference>
<dbReference type="SUPFAM" id="SSF52540">
    <property type="entry name" value="P-loop containing nucleoside triphosphate hydrolases"/>
    <property type="match status" value="2"/>
</dbReference>
<proteinExistence type="predicted"/>
<name>A0A7W8IG93_9BACT</name>
<organism evidence="3 4">
    <name type="scientific">Tunturiibacter empetritectus</name>
    <dbReference type="NCBI Taxonomy" id="3069691"/>
    <lineage>
        <taxon>Bacteria</taxon>
        <taxon>Pseudomonadati</taxon>
        <taxon>Acidobacteriota</taxon>
        <taxon>Terriglobia</taxon>
        <taxon>Terriglobales</taxon>
        <taxon>Acidobacteriaceae</taxon>
        <taxon>Tunturiibacter</taxon>
    </lineage>
</organism>
<dbReference type="InterPro" id="IPR014059">
    <property type="entry name" value="TraI/TrwC_relax"/>
</dbReference>
<dbReference type="InterPro" id="IPR014862">
    <property type="entry name" value="TrwC"/>
</dbReference>
<comment type="caution">
    <text evidence="3">The sequence shown here is derived from an EMBL/GenBank/DDBJ whole genome shotgun (WGS) entry which is preliminary data.</text>
</comment>
<sequence>MLNISKPLSASQAQTYHAKEFTSAEQNYWKQDGTILGEWHGALAANFGLAGGVNAEDFARLAQGQHPRTGEQLVSHRVVQEYKTEEGKTVAPVEHRAGWDATFSAPKSVSLTALVGGDDRVREAHREAVNFALTELERYIQARIGGNQPAETTGKFAVAKFEHDTARPVDGYAAPQLHAHAVIFNMTEREDGNMRALQPKSLFESQQFATAVYQSSLTYRLSQLGYEIEPGRSGAPEIKGYSQDYLDASSPRSQQIRDYLEKNGFEGHEAAQIAAHSTRDKKQILSPDEVLSAHRKLAEEYGNQADKVVSEAKTRSRTNEFQTARADRTVRAHEAVSYARDRSFEREAVTDERALFRDALRRRMGEATYPEIRAAFEARFAKDEFQLVPNRRHETGRQFTTSKTIEAERDVIQQMARGQSQGSSIMPIQDAVRLTEAHPNLNSAQRSAVEQVLVSQDQIQGIQGVAGSGKTTALDVIRQGAEANGYAVEGFAPASRAAQQLRDSGISADTLQGFLARGGQEQFAGDPERKHLYMLDESSLASTKQMRDFLERIGTQDKVVLIGDTRQHLGVDAGKPFEQLQEAGMSTAQLDQIIRQKDPELLKAVEHLSKNETTLGIAVLQQHGCISEIVEPQERYEAIAKSYASRPEGAMIVSPDNASRRDINQAVRGELQAHGLVGKEEQKYSVLVPRSEMTGADRGWATQYEVGDVLRYQRGSKELSLERGSYAQVVATEPAVNLISVQKQTGDIVTYDPSRLRGIDAYRELERSFAVGDRIQMTAPCRDLDLPNRALGTIEQIAHGEISARMDNGNRVSIDPSEFRHFDHGYAVTSHSSQGLTTERVLVNMDTEAHPELINTRFAYVSVSRASHSAEIFTNDALRLGERLSHDVTKTSATEHSKQKSPEEAQSQRPASTPRADIGLELSL</sequence>
<dbReference type="Gene3D" id="3.40.50.300">
    <property type="entry name" value="P-loop containing nucleotide triphosphate hydrolases"/>
    <property type="match status" value="2"/>
</dbReference>
<dbReference type="Pfam" id="PF13604">
    <property type="entry name" value="AAA_30"/>
    <property type="match status" value="1"/>
</dbReference>
<dbReference type="EMBL" id="JACHDY010000002">
    <property type="protein sequence ID" value="MBB5316659.1"/>
    <property type="molecule type" value="Genomic_DNA"/>
</dbReference>
<evidence type="ECO:0000313" key="4">
    <source>
        <dbReference type="Proteomes" id="UP000568106"/>
    </source>
</evidence>
<feature type="domain" description="TrwC relaxase" evidence="2">
    <location>
        <begin position="10"/>
        <end position="300"/>
    </location>
</feature>
<gene>
    <name evidence="3" type="ORF">HDF09_001328</name>
</gene>